<dbReference type="SUPFAM" id="SSF88697">
    <property type="entry name" value="PUA domain-like"/>
    <property type="match status" value="1"/>
</dbReference>
<evidence type="ECO:0000256" key="2">
    <source>
        <dbReference type="PROSITE-ProRule" id="PRU00358"/>
    </source>
</evidence>
<reference evidence="5 6" key="1">
    <citation type="submission" date="2015-03" db="EMBL/GenBank/DDBJ databases">
        <title>RNA-seq based gene annotation and comparative genomics of four Zymoseptoria species reveal species-specific pathogenicity related genes and transposable element activity.</title>
        <authorList>
            <person name="Grandaubert J."/>
            <person name="Bhattacharyya A."/>
            <person name="Stukenbrock E.H."/>
        </authorList>
    </citation>
    <scope>NUCLEOTIDE SEQUENCE [LARGE SCALE GENOMIC DNA]</scope>
    <source>
        <strain evidence="5 6">Zb18110</strain>
    </source>
</reference>
<comment type="caution">
    <text evidence="5">The sequence shown here is derived from an EMBL/GenBank/DDBJ whole genome shotgun (WGS) entry which is preliminary data.</text>
</comment>
<name>A0A0F4G732_9PEZI</name>
<dbReference type="EMBL" id="LAFY01005774">
    <property type="protein sequence ID" value="KJX92842.1"/>
    <property type="molecule type" value="Genomic_DNA"/>
</dbReference>
<dbReference type="InterPro" id="IPR036987">
    <property type="entry name" value="SRA-YDG_sf"/>
</dbReference>
<evidence type="ECO:0000313" key="5">
    <source>
        <dbReference type="EMBL" id="KJX92842.1"/>
    </source>
</evidence>
<feature type="compositionally biased region" description="Basic and acidic residues" evidence="3">
    <location>
        <begin position="160"/>
        <end position="186"/>
    </location>
</feature>
<dbReference type="PROSITE" id="PS51015">
    <property type="entry name" value="YDG"/>
    <property type="match status" value="1"/>
</dbReference>
<dbReference type="Pfam" id="PF02182">
    <property type="entry name" value="SAD_SRA"/>
    <property type="match status" value="1"/>
</dbReference>
<dbReference type="PANTHER" id="PTHR14140">
    <property type="entry name" value="E3 UBIQUITIN-PROTEIN LIGASE UHRF-RELATED"/>
    <property type="match status" value="1"/>
</dbReference>
<evidence type="ECO:0000259" key="4">
    <source>
        <dbReference type="PROSITE" id="PS51015"/>
    </source>
</evidence>
<dbReference type="OrthoDB" id="2270193at2759"/>
<comment type="subcellular location">
    <subcellularLocation>
        <location evidence="2">Nucleus</location>
    </subcellularLocation>
</comment>
<accession>A0A0F4G732</accession>
<dbReference type="Proteomes" id="UP000033647">
    <property type="component" value="Unassembled WGS sequence"/>
</dbReference>
<evidence type="ECO:0000313" key="6">
    <source>
        <dbReference type="Proteomes" id="UP000033647"/>
    </source>
</evidence>
<feature type="compositionally biased region" description="Polar residues" evidence="3">
    <location>
        <begin position="277"/>
        <end position="289"/>
    </location>
</feature>
<feature type="region of interest" description="Disordered" evidence="3">
    <location>
        <begin position="32"/>
        <end position="356"/>
    </location>
</feature>
<dbReference type="InterPro" id="IPR003105">
    <property type="entry name" value="SRA_YDG"/>
</dbReference>
<feature type="compositionally biased region" description="Polar residues" evidence="3">
    <location>
        <begin position="202"/>
        <end position="216"/>
    </location>
</feature>
<dbReference type="STRING" id="1047168.A0A0F4G732"/>
<dbReference type="PANTHER" id="PTHR14140:SF27">
    <property type="entry name" value="OS04G0289800 PROTEIN"/>
    <property type="match status" value="1"/>
</dbReference>
<feature type="compositionally biased region" description="Basic and acidic residues" evidence="3">
    <location>
        <begin position="235"/>
        <end position="257"/>
    </location>
</feature>
<dbReference type="GO" id="GO:0044027">
    <property type="term" value="P:negative regulation of gene expression via chromosomal CpG island methylation"/>
    <property type="evidence" value="ECO:0007669"/>
    <property type="project" value="TreeGrafter"/>
</dbReference>
<dbReference type="GO" id="GO:0005634">
    <property type="term" value="C:nucleus"/>
    <property type="evidence" value="ECO:0007669"/>
    <property type="project" value="UniProtKB-SubCell"/>
</dbReference>
<keyword evidence="1 2" id="KW-0539">Nucleus</keyword>
<dbReference type="InterPro" id="IPR015947">
    <property type="entry name" value="PUA-like_sf"/>
</dbReference>
<feature type="compositionally biased region" description="Polar residues" evidence="3">
    <location>
        <begin position="296"/>
        <end position="314"/>
    </location>
</feature>
<gene>
    <name evidence="5" type="ORF">TI39_contig5819g00001</name>
</gene>
<feature type="compositionally biased region" description="Basic and acidic residues" evidence="3">
    <location>
        <begin position="85"/>
        <end position="115"/>
    </location>
</feature>
<sequence length="686" mass="75999">MGAEISKTALTPEEEAWALQKARDDIYGTAAAGAPPQQVNAASLPRTDSVVAGHGTRLPECQPSGQTSLSVVREAQQDDGAEGLFRQERLEHDQSVKAQSKKERLDNERSERSRLAAEQAKQVRLNDSYPNKEAANDSVKQEQDRHPGLPSHQQTNSQMIRDKENAEKHRLRIEWTKKERLDREAAEAANRTPSLQPRAGNGTATRQKNEATSQANAAVLHRKKLGEQAAALEAEAEKNRKALEEHEKAKRQKEQQKVADQAAQAIEQVDVKKKNGSAGSLSVKPNQQGARRDVAPTQSMSIRQDPQSIATSSKRPPIEPVGGMRKRSRHGVSSSSPTSPMSPMSSEGSDAETERQPPHWYLATKKDNGRNADDSQADTLMKRLKTNITKCKSGGGNEADFHGIRRCLHELVFQKVNGKLLRKNLMLHNHDGLPQLFDQRYSNGMEYPFDIRADGEELYNKWCSGVFETDLLRGIIAKGGAAGLDRNADSIDPSWPTVSARYHGNGKLVNGQWWPTQLTTFRDGAHGVTQGGICGATGHGAYSCILSGGQDYDDEDHGDWLLYCGTDSKTGEPTDYTKHMIESVSSGLPVRLLRSHNCHSQWAPQHGFRYDGLYEVVSMERLDPPGSLRQRHRFRLERRLNQDPIRGGQGPATRPTQQEVEAYTKDQRFRGIGVKGKKGTVFPTFG</sequence>
<feature type="domain" description="YDG" evidence="4">
    <location>
        <begin position="503"/>
        <end position="638"/>
    </location>
</feature>
<dbReference type="Gene3D" id="2.30.280.10">
    <property type="entry name" value="SRA-YDG"/>
    <property type="match status" value="1"/>
</dbReference>
<evidence type="ECO:0000256" key="3">
    <source>
        <dbReference type="SAM" id="MobiDB-lite"/>
    </source>
</evidence>
<feature type="region of interest" description="Disordered" evidence="3">
    <location>
        <begin position="639"/>
        <end position="658"/>
    </location>
</feature>
<dbReference type="GO" id="GO:0061630">
    <property type="term" value="F:ubiquitin protein ligase activity"/>
    <property type="evidence" value="ECO:0007669"/>
    <property type="project" value="TreeGrafter"/>
</dbReference>
<dbReference type="AlphaFoldDB" id="A0A0F4G732"/>
<dbReference type="InterPro" id="IPR045134">
    <property type="entry name" value="UHRF1/2-like"/>
</dbReference>
<keyword evidence="6" id="KW-1185">Reference proteome</keyword>
<dbReference type="GO" id="GO:0016567">
    <property type="term" value="P:protein ubiquitination"/>
    <property type="evidence" value="ECO:0007669"/>
    <property type="project" value="TreeGrafter"/>
</dbReference>
<protein>
    <recommendedName>
        <fullName evidence="4">YDG domain-containing protein</fullName>
    </recommendedName>
</protein>
<dbReference type="SMART" id="SM00466">
    <property type="entry name" value="SRA"/>
    <property type="match status" value="1"/>
</dbReference>
<organism evidence="5 6">
    <name type="scientific">Zymoseptoria brevis</name>
    <dbReference type="NCBI Taxonomy" id="1047168"/>
    <lineage>
        <taxon>Eukaryota</taxon>
        <taxon>Fungi</taxon>
        <taxon>Dikarya</taxon>
        <taxon>Ascomycota</taxon>
        <taxon>Pezizomycotina</taxon>
        <taxon>Dothideomycetes</taxon>
        <taxon>Dothideomycetidae</taxon>
        <taxon>Mycosphaerellales</taxon>
        <taxon>Mycosphaerellaceae</taxon>
        <taxon>Zymoseptoria</taxon>
    </lineage>
</organism>
<feature type="compositionally biased region" description="Low complexity" evidence="3">
    <location>
        <begin position="333"/>
        <end position="346"/>
    </location>
</feature>
<evidence type="ECO:0000256" key="1">
    <source>
        <dbReference type="ARBA" id="ARBA00023242"/>
    </source>
</evidence>
<proteinExistence type="predicted"/>